<dbReference type="EMBL" id="QNUL01000005">
    <property type="protein sequence ID" value="REA62449.1"/>
    <property type="molecule type" value="Genomic_DNA"/>
</dbReference>
<dbReference type="Gene3D" id="3.40.50.10390">
    <property type="entry name" value="Gingipain r, domain 1"/>
    <property type="match status" value="1"/>
</dbReference>
<proteinExistence type="predicted"/>
<keyword evidence="6" id="KW-1185">Reference proteome</keyword>
<name>A0A3D8YGK3_9BACT</name>
<evidence type="ECO:0000259" key="4">
    <source>
        <dbReference type="Pfam" id="PF18962"/>
    </source>
</evidence>
<dbReference type="InterPro" id="IPR001769">
    <property type="entry name" value="Gingipain"/>
</dbReference>
<evidence type="ECO:0008006" key="7">
    <source>
        <dbReference type="Google" id="ProtNLM"/>
    </source>
</evidence>
<accession>A0A3D8YGK3</accession>
<reference evidence="5 6" key="1">
    <citation type="submission" date="2018-07" db="EMBL/GenBank/DDBJ databases">
        <title>Dyadobacter roseus sp. nov., isolated from rose rhizosphere soil.</title>
        <authorList>
            <person name="Chen L."/>
        </authorList>
    </citation>
    <scope>NUCLEOTIDE SEQUENCE [LARGE SCALE GENOMIC DNA]</scope>
    <source>
        <strain evidence="5 6">RS19</strain>
    </source>
</reference>
<dbReference type="InterPro" id="IPR029030">
    <property type="entry name" value="Caspase-like_dom_sf"/>
</dbReference>
<dbReference type="AlphaFoldDB" id="A0A3D8YGK3"/>
<feature type="domain" description="Secretion system C-terminal sorting" evidence="4">
    <location>
        <begin position="922"/>
        <end position="987"/>
    </location>
</feature>
<dbReference type="RefSeq" id="WP_115830480.1">
    <property type="nucleotide sequence ID" value="NZ_QNUL01000005.1"/>
</dbReference>
<evidence type="ECO:0000259" key="3">
    <source>
        <dbReference type="Pfam" id="PF01364"/>
    </source>
</evidence>
<organism evidence="5 6">
    <name type="scientific">Dyadobacter luteus</name>
    <dbReference type="NCBI Taxonomy" id="2259619"/>
    <lineage>
        <taxon>Bacteria</taxon>
        <taxon>Pseudomonadati</taxon>
        <taxon>Bacteroidota</taxon>
        <taxon>Cytophagia</taxon>
        <taxon>Cytophagales</taxon>
        <taxon>Spirosomataceae</taxon>
        <taxon>Dyadobacter</taxon>
    </lineage>
</organism>
<dbReference type="Gene3D" id="3.40.50.1460">
    <property type="match status" value="1"/>
</dbReference>
<dbReference type="GO" id="GO:0006508">
    <property type="term" value="P:proteolysis"/>
    <property type="evidence" value="ECO:0007669"/>
    <property type="project" value="InterPro"/>
</dbReference>
<dbReference type="Pfam" id="PF01364">
    <property type="entry name" value="Peptidase_C25"/>
    <property type="match status" value="1"/>
</dbReference>
<sequence length="989" mass="109610">MKKITFTHLVLLMIFGLISGLSYAQTSPWSGVYGNEWIVAGQEYVKVTVSTEGIQRVPIASLPAAFKAANTRDKIQLWHRGQMVALIKVDGADVNESSAEILFYGVLNDGKSDELLYRPGPSARTNTLVSLFSDNSAYFLTVGTANGLRSNTIIQSSIGEPQSVENFHLYTQNKVYKNLSTHDPNDAGRKPQFINSFYEEGRSLTGLRLSANGVLQTKNDMGANDPTGLTKFRFSVENFNESAGIPAKMRVLIQGRDIKSRTVKVHVVNSDGVSIRTAGTTTSFNNYDYREVEFDLLPGDYNGSGEGFLAFEGISSQTFDMFSVSYYTITYPQSYNMSNKLSYRFKLNSTSNTSSRVQITGLPGGVVKLYDVTNRNLPVIVEGAASDFKIGRVSGLGLELLATSEIQNPAYQSVSLTKRNLSHDYLIITTDNLYNEALEYGKYRATTKSSKGKAYMPSVVKIIDLYNEFNYGEPSPVAIRRYVDYMLSGTDKQKYLLLIGKSISDEASTPRELVDNVPTVGYPGSDILLVDGLAGVPRDIPAIPVGRIPALNSDQVKIYREKVLEYEFGKINNDFSWRKNIVHANGGDSEGQVNSFKNFLTGLASEYTGSNTIVPYTKTAPFTDTGQKLVINELKGSGKSDGAGMITFYGHGTTFRTDKNISYVSDPDVAKGYVDSQKYNALFFFGCDVNNIFRNRFREGTPYSSSSQPMGIEWLFAPKKGSITVFANTWDGYSTAFEPYMKKLYAKLLVADSDKKPIGDIIKEISASIISPSANSRIAADYDFHIANIHQGLLLGDPAIKLLYSMPVDSPLPVQLKSFSAKLISNNRVHLQWATAMEKDNSHFVIERSRDGKDFSQIAYLDGSGTTEMESTYETWDDSPMAGINYYRLVQYDSKDLNGKVNREYLRVVSVDVEVDELINIAPNPTTSSVDIRPDSRIKVRGWSIIDVKGERTEGSGKTVDMKKMSPGMYILEIKSDNNIVIRKKVVKN</sequence>
<dbReference type="InterPro" id="IPR026444">
    <property type="entry name" value="Secre_tail"/>
</dbReference>
<evidence type="ECO:0000313" key="5">
    <source>
        <dbReference type="EMBL" id="REA62449.1"/>
    </source>
</evidence>
<dbReference type="Pfam" id="PF18962">
    <property type="entry name" value="Por_Secre_tail"/>
    <property type="match status" value="1"/>
</dbReference>
<comment type="caution">
    <text evidence="5">The sequence shown here is derived from an EMBL/GenBank/DDBJ whole genome shotgun (WGS) entry which is preliminary data.</text>
</comment>
<keyword evidence="1 2" id="KW-0732">Signal</keyword>
<feature type="signal peptide" evidence="2">
    <location>
        <begin position="1"/>
        <end position="24"/>
    </location>
</feature>
<dbReference type="SUPFAM" id="SSF52129">
    <property type="entry name" value="Caspase-like"/>
    <property type="match status" value="1"/>
</dbReference>
<feature type="domain" description="Gingipain" evidence="3">
    <location>
        <begin position="425"/>
        <end position="802"/>
    </location>
</feature>
<protein>
    <recommendedName>
        <fullName evidence="7">Gingipain domain-containing protein</fullName>
    </recommendedName>
</protein>
<gene>
    <name evidence="5" type="ORF">DSL64_09350</name>
</gene>
<dbReference type="NCBIfam" id="TIGR04183">
    <property type="entry name" value="Por_Secre_tail"/>
    <property type="match status" value="1"/>
</dbReference>
<evidence type="ECO:0000313" key="6">
    <source>
        <dbReference type="Proteomes" id="UP000256373"/>
    </source>
</evidence>
<evidence type="ECO:0000256" key="2">
    <source>
        <dbReference type="SAM" id="SignalP"/>
    </source>
</evidence>
<dbReference type="InterPro" id="IPR029031">
    <property type="entry name" value="Gingipain_N_sf"/>
</dbReference>
<dbReference type="OrthoDB" id="9757650at2"/>
<dbReference type="GO" id="GO:0008234">
    <property type="term" value="F:cysteine-type peptidase activity"/>
    <property type="evidence" value="ECO:0007669"/>
    <property type="project" value="InterPro"/>
</dbReference>
<dbReference type="Proteomes" id="UP000256373">
    <property type="component" value="Unassembled WGS sequence"/>
</dbReference>
<feature type="chain" id="PRO_5017534614" description="Gingipain domain-containing protein" evidence="2">
    <location>
        <begin position="25"/>
        <end position="989"/>
    </location>
</feature>
<evidence type="ECO:0000256" key="1">
    <source>
        <dbReference type="ARBA" id="ARBA00022729"/>
    </source>
</evidence>